<proteinExistence type="predicted"/>
<sequence>MVSRSSLLVGEKGGAASPFTKAVTGEQARRQPHHHPRSCLFAQLSDFVWPEADCCCPRCKHDMRVISLPLTDANQQPRSRNDLTAFDFSCAHPTAIIFKCSIRLFALSLIILRAFQFSFVVPVVLIIYSPLTMHGLLRKSVKVRRARQSLLPYVLYCFLDFGAQESFILDTYT</sequence>
<keyword evidence="2" id="KW-1185">Reference proteome</keyword>
<accession>A0A7E4V3C0</accession>
<dbReference type="WBParaSite" id="Pan_g15698.t1">
    <property type="protein sequence ID" value="Pan_g15698.t1"/>
    <property type="gene ID" value="Pan_g15698"/>
</dbReference>
<keyword evidence="1" id="KW-0472">Membrane</keyword>
<name>A0A7E4V3C0_PANRE</name>
<organism evidence="2 3">
    <name type="scientific">Panagrellus redivivus</name>
    <name type="common">Microworm</name>
    <dbReference type="NCBI Taxonomy" id="6233"/>
    <lineage>
        <taxon>Eukaryota</taxon>
        <taxon>Metazoa</taxon>
        <taxon>Ecdysozoa</taxon>
        <taxon>Nematoda</taxon>
        <taxon>Chromadorea</taxon>
        <taxon>Rhabditida</taxon>
        <taxon>Tylenchina</taxon>
        <taxon>Panagrolaimomorpha</taxon>
        <taxon>Panagrolaimoidea</taxon>
        <taxon>Panagrolaimidae</taxon>
        <taxon>Panagrellus</taxon>
    </lineage>
</organism>
<keyword evidence="1" id="KW-0812">Transmembrane</keyword>
<evidence type="ECO:0000256" key="1">
    <source>
        <dbReference type="SAM" id="Phobius"/>
    </source>
</evidence>
<reference evidence="3" key="2">
    <citation type="submission" date="2020-10" db="UniProtKB">
        <authorList>
            <consortium name="WormBaseParasite"/>
        </authorList>
    </citation>
    <scope>IDENTIFICATION</scope>
</reference>
<keyword evidence="1" id="KW-1133">Transmembrane helix</keyword>
<evidence type="ECO:0000313" key="3">
    <source>
        <dbReference type="WBParaSite" id="Pan_g15698.t1"/>
    </source>
</evidence>
<dbReference type="AlphaFoldDB" id="A0A7E4V3C0"/>
<protein>
    <submittedName>
        <fullName evidence="3">RING-CH-type domain-containing protein</fullName>
    </submittedName>
</protein>
<evidence type="ECO:0000313" key="2">
    <source>
        <dbReference type="Proteomes" id="UP000492821"/>
    </source>
</evidence>
<dbReference type="Proteomes" id="UP000492821">
    <property type="component" value="Unassembled WGS sequence"/>
</dbReference>
<reference evidence="2" key="1">
    <citation type="journal article" date="2013" name="Genetics">
        <title>The draft genome and transcriptome of Panagrellus redivivus are shaped by the harsh demands of a free-living lifestyle.</title>
        <authorList>
            <person name="Srinivasan J."/>
            <person name="Dillman A.R."/>
            <person name="Macchietto M.G."/>
            <person name="Heikkinen L."/>
            <person name="Lakso M."/>
            <person name="Fracchia K.M."/>
            <person name="Antoshechkin I."/>
            <person name="Mortazavi A."/>
            <person name="Wong G."/>
            <person name="Sternberg P.W."/>
        </authorList>
    </citation>
    <scope>NUCLEOTIDE SEQUENCE [LARGE SCALE GENOMIC DNA]</scope>
    <source>
        <strain evidence="2">MT8872</strain>
    </source>
</reference>
<feature type="transmembrane region" description="Helical" evidence="1">
    <location>
        <begin position="104"/>
        <end position="129"/>
    </location>
</feature>